<dbReference type="AlphaFoldDB" id="A0AAE0SDB3"/>
<protein>
    <submittedName>
        <fullName evidence="1">Uncharacterized protein</fullName>
    </submittedName>
</protein>
<proteinExistence type="predicted"/>
<comment type="caution">
    <text evidence="1">The sequence shown here is derived from an EMBL/GenBank/DDBJ whole genome shotgun (WGS) entry which is preliminary data.</text>
</comment>
<reference evidence="1" key="2">
    <citation type="journal article" date="2021" name="Genome Biol. Evol.">
        <title>Developing a high-quality reference genome for a parasitic bivalve with doubly uniparental inheritance (Bivalvia: Unionida).</title>
        <authorList>
            <person name="Smith C.H."/>
        </authorList>
    </citation>
    <scope>NUCLEOTIDE SEQUENCE</scope>
    <source>
        <strain evidence="1">CHS0354</strain>
        <tissue evidence="1">Mantle</tissue>
    </source>
</reference>
<accession>A0AAE0SDB3</accession>
<reference evidence="1" key="3">
    <citation type="submission" date="2023-05" db="EMBL/GenBank/DDBJ databases">
        <authorList>
            <person name="Smith C.H."/>
        </authorList>
    </citation>
    <scope>NUCLEOTIDE SEQUENCE</scope>
    <source>
        <strain evidence="1">CHS0354</strain>
        <tissue evidence="1">Mantle</tissue>
    </source>
</reference>
<gene>
    <name evidence="1" type="ORF">CHS0354_021115</name>
</gene>
<name>A0AAE0SDB3_9BIVA</name>
<sequence>MFEPVLQLYNELLPGCIIVRNDSCINFAIPCFNYSTDGYIVTCSFAIHVEVMKEDYDPQVLSGLAVPPISYYGLSIDAVFPKCTYHQTL</sequence>
<dbReference type="EMBL" id="JAEAOA010001293">
    <property type="protein sequence ID" value="KAK3589781.1"/>
    <property type="molecule type" value="Genomic_DNA"/>
</dbReference>
<organism evidence="1 2">
    <name type="scientific">Potamilus streckersoni</name>
    <dbReference type="NCBI Taxonomy" id="2493646"/>
    <lineage>
        <taxon>Eukaryota</taxon>
        <taxon>Metazoa</taxon>
        <taxon>Spiralia</taxon>
        <taxon>Lophotrochozoa</taxon>
        <taxon>Mollusca</taxon>
        <taxon>Bivalvia</taxon>
        <taxon>Autobranchia</taxon>
        <taxon>Heteroconchia</taxon>
        <taxon>Palaeoheterodonta</taxon>
        <taxon>Unionida</taxon>
        <taxon>Unionoidea</taxon>
        <taxon>Unionidae</taxon>
        <taxon>Ambleminae</taxon>
        <taxon>Lampsilini</taxon>
        <taxon>Potamilus</taxon>
    </lineage>
</organism>
<evidence type="ECO:0000313" key="1">
    <source>
        <dbReference type="EMBL" id="KAK3589781.1"/>
    </source>
</evidence>
<keyword evidence="2" id="KW-1185">Reference proteome</keyword>
<dbReference type="Proteomes" id="UP001195483">
    <property type="component" value="Unassembled WGS sequence"/>
</dbReference>
<reference evidence="1" key="1">
    <citation type="journal article" date="2021" name="Genome Biol. Evol.">
        <title>A High-Quality Reference Genome for a Parasitic Bivalve with Doubly Uniparental Inheritance (Bivalvia: Unionida).</title>
        <authorList>
            <person name="Smith C.H."/>
        </authorList>
    </citation>
    <scope>NUCLEOTIDE SEQUENCE</scope>
    <source>
        <strain evidence="1">CHS0354</strain>
    </source>
</reference>
<evidence type="ECO:0000313" key="2">
    <source>
        <dbReference type="Proteomes" id="UP001195483"/>
    </source>
</evidence>